<name>A0ABQ3V945_9CHLR</name>
<accession>A0ABQ3V945</accession>
<dbReference type="EMBL" id="BNJJ01000001">
    <property type="protein sequence ID" value="GHO82305.1"/>
    <property type="molecule type" value="Genomic_DNA"/>
</dbReference>
<reference evidence="1 2" key="1">
    <citation type="journal article" date="2021" name="Int. J. Syst. Evol. Microbiol.">
        <title>Reticulibacter mediterranei gen. nov., sp. nov., within the new family Reticulibacteraceae fam. nov., and Ktedonospora formicarum gen. nov., sp. nov., Ktedonobacter robiniae sp. nov., Dictyobacter formicarum sp. nov. and Dictyobacter arantiisoli sp. nov., belonging to the class Ktedonobacteria.</title>
        <authorList>
            <person name="Yabe S."/>
            <person name="Zheng Y."/>
            <person name="Wang C.M."/>
            <person name="Sakai Y."/>
            <person name="Abe K."/>
            <person name="Yokota A."/>
            <person name="Donadio S."/>
            <person name="Cavaletti L."/>
            <person name="Monciardini P."/>
        </authorList>
    </citation>
    <scope>NUCLEOTIDE SEQUENCE [LARGE SCALE GENOMIC DNA]</scope>
    <source>
        <strain evidence="1 2">SOSP1-9</strain>
    </source>
</reference>
<comment type="caution">
    <text evidence="1">The sequence shown here is derived from an EMBL/GenBank/DDBJ whole genome shotgun (WGS) entry which is preliminary data.</text>
</comment>
<protein>
    <submittedName>
        <fullName evidence="1">Uncharacterized protein</fullName>
    </submittedName>
</protein>
<organism evidence="1 2">
    <name type="scientific">Dictyobacter formicarum</name>
    <dbReference type="NCBI Taxonomy" id="2778368"/>
    <lineage>
        <taxon>Bacteria</taxon>
        <taxon>Bacillati</taxon>
        <taxon>Chloroflexota</taxon>
        <taxon>Ktedonobacteria</taxon>
        <taxon>Ktedonobacterales</taxon>
        <taxon>Dictyobacteraceae</taxon>
        <taxon>Dictyobacter</taxon>
    </lineage>
</organism>
<keyword evidence="2" id="KW-1185">Reference proteome</keyword>
<evidence type="ECO:0000313" key="2">
    <source>
        <dbReference type="Proteomes" id="UP000635565"/>
    </source>
</evidence>
<dbReference type="RefSeq" id="WP_201359998.1">
    <property type="nucleotide sequence ID" value="NZ_BNJJ01000001.1"/>
</dbReference>
<proteinExistence type="predicted"/>
<sequence>MDQQTYIINFDNISGAEANIYASELRDVLLDTSSDIEVESRRDNPHTQDFGATLVLILGTPAILATAKAVGDWLTLRRKTGIIIKTADGEIVATNLTSKDALKLAELLVAKK</sequence>
<dbReference type="Proteomes" id="UP000635565">
    <property type="component" value="Unassembled WGS sequence"/>
</dbReference>
<gene>
    <name evidence="1" type="ORF">KSZ_03110</name>
</gene>
<evidence type="ECO:0000313" key="1">
    <source>
        <dbReference type="EMBL" id="GHO82305.1"/>
    </source>
</evidence>